<gene>
    <name evidence="1" type="ORF">ASPWEDRAFT_35234</name>
</gene>
<name>A0A1L9S3A5_ASPWE</name>
<dbReference type="EMBL" id="KV878209">
    <property type="protein sequence ID" value="OJJ41642.1"/>
    <property type="molecule type" value="Genomic_DNA"/>
</dbReference>
<evidence type="ECO:0000313" key="1">
    <source>
        <dbReference type="EMBL" id="OJJ41642.1"/>
    </source>
</evidence>
<proteinExistence type="predicted"/>
<protein>
    <submittedName>
        <fullName evidence="1">Uncharacterized protein</fullName>
    </submittedName>
</protein>
<evidence type="ECO:0000313" key="2">
    <source>
        <dbReference type="Proteomes" id="UP000184383"/>
    </source>
</evidence>
<organism evidence="1 2">
    <name type="scientific">Aspergillus wentii DTO 134E9</name>
    <dbReference type="NCBI Taxonomy" id="1073089"/>
    <lineage>
        <taxon>Eukaryota</taxon>
        <taxon>Fungi</taxon>
        <taxon>Dikarya</taxon>
        <taxon>Ascomycota</taxon>
        <taxon>Pezizomycotina</taxon>
        <taxon>Eurotiomycetes</taxon>
        <taxon>Eurotiomycetidae</taxon>
        <taxon>Eurotiales</taxon>
        <taxon>Aspergillaceae</taxon>
        <taxon>Aspergillus</taxon>
        <taxon>Aspergillus subgen. Cremei</taxon>
    </lineage>
</organism>
<accession>A0A1L9S3A5</accession>
<dbReference type="RefSeq" id="XP_040695318.1">
    <property type="nucleotide sequence ID" value="XM_040834182.1"/>
</dbReference>
<dbReference type="Proteomes" id="UP000184383">
    <property type="component" value="Unassembled WGS sequence"/>
</dbReference>
<feature type="non-terminal residue" evidence="1">
    <location>
        <position position="214"/>
    </location>
</feature>
<keyword evidence="2" id="KW-1185">Reference proteome</keyword>
<dbReference type="AlphaFoldDB" id="A0A1L9S3A5"/>
<sequence length="214" mass="23377">MATSSTGRFGPSWRGCPAIDAPIIHGSCDGDRIKYTIQDKGLGWNTMCRRKWGRIEMEFIHLSPTCCRGLPSLARSPRRSNHPDTLRSPRATPLVWIHSLRQPRRIPSPLFATQLESRCDRPVMVTSQALRGCTLGTFLAPSLATLVAMELVSIAAQKSGCLSIGRGGESFSPIAEVQIWSLESNSPFSRLCLVLRAHGVAIDLALRGPCSVVI</sequence>
<reference evidence="2" key="1">
    <citation type="journal article" date="2017" name="Genome Biol.">
        <title>Comparative genomics reveals high biological diversity and specific adaptations in the industrially and medically important fungal genus Aspergillus.</title>
        <authorList>
            <person name="de Vries R.P."/>
            <person name="Riley R."/>
            <person name="Wiebenga A."/>
            <person name="Aguilar-Osorio G."/>
            <person name="Amillis S."/>
            <person name="Uchima C.A."/>
            <person name="Anderluh G."/>
            <person name="Asadollahi M."/>
            <person name="Askin M."/>
            <person name="Barry K."/>
            <person name="Battaglia E."/>
            <person name="Bayram O."/>
            <person name="Benocci T."/>
            <person name="Braus-Stromeyer S.A."/>
            <person name="Caldana C."/>
            <person name="Canovas D."/>
            <person name="Cerqueira G.C."/>
            <person name="Chen F."/>
            <person name="Chen W."/>
            <person name="Choi C."/>
            <person name="Clum A."/>
            <person name="Dos Santos R.A."/>
            <person name="Damasio A.R."/>
            <person name="Diallinas G."/>
            <person name="Emri T."/>
            <person name="Fekete E."/>
            <person name="Flipphi M."/>
            <person name="Freyberg S."/>
            <person name="Gallo A."/>
            <person name="Gournas C."/>
            <person name="Habgood R."/>
            <person name="Hainaut M."/>
            <person name="Harispe M.L."/>
            <person name="Henrissat B."/>
            <person name="Hilden K.S."/>
            <person name="Hope R."/>
            <person name="Hossain A."/>
            <person name="Karabika E."/>
            <person name="Karaffa L."/>
            <person name="Karanyi Z."/>
            <person name="Krasevec N."/>
            <person name="Kuo A."/>
            <person name="Kusch H."/>
            <person name="LaButti K."/>
            <person name="Lagendijk E.L."/>
            <person name="Lapidus A."/>
            <person name="Levasseur A."/>
            <person name="Lindquist E."/>
            <person name="Lipzen A."/>
            <person name="Logrieco A.F."/>
            <person name="MacCabe A."/>
            <person name="Maekelae M.R."/>
            <person name="Malavazi I."/>
            <person name="Melin P."/>
            <person name="Meyer V."/>
            <person name="Mielnichuk N."/>
            <person name="Miskei M."/>
            <person name="Molnar A.P."/>
            <person name="Mule G."/>
            <person name="Ngan C.Y."/>
            <person name="Orejas M."/>
            <person name="Orosz E."/>
            <person name="Ouedraogo J.P."/>
            <person name="Overkamp K.M."/>
            <person name="Park H.-S."/>
            <person name="Perrone G."/>
            <person name="Piumi F."/>
            <person name="Punt P.J."/>
            <person name="Ram A.F."/>
            <person name="Ramon A."/>
            <person name="Rauscher S."/>
            <person name="Record E."/>
            <person name="Riano-Pachon D.M."/>
            <person name="Robert V."/>
            <person name="Roehrig J."/>
            <person name="Ruller R."/>
            <person name="Salamov A."/>
            <person name="Salih N.S."/>
            <person name="Samson R.A."/>
            <person name="Sandor E."/>
            <person name="Sanguinetti M."/>
            <person name="Schuetze T."/>
            <person name="Sepcic K."/>
            <person name="Shelest E."/>
            <person name="Sherlock G."/>
            <person name="Sophianopoulou V."/>
            <person name="Squina F.M."/>
            <person name="Sun H."/>
            <person name="Susca A."/>
            <person name="Todd R.B."/>
            <person name="Tsang A."/>
            <person name="Unkles S.E."/>
            <person name="van de Wiele N."/>
            <person name="van Rossen-Uffink D."/>
            <person name="Oliveira J.V."/>
            <person name="Vesth T.C."/>
            <person name="Visser J."/>
            <person name="Yu J.-H."/>
            <person name="Zhou M."/>
            <person name="Andersen M.R."/>
            <person name="Archer D.B."/>
            <person name="Baker S.E."/>
            <person name="Benoit I."/>
            <person name="Brakhage A.A."/>
            <person name="Braus G.H."/>
            <person name="Fischer R."/>
            <person name="Frisvad J.C."/>
            <person name="Goldman G.H."/>
            <person name="Houbraken J."/>
            <person name="Oakley B."/>
            <person name="Pocsi I."/>
            <person name="Scazzocchio C."/>
            <person name="Seiboth B."/>
            <person name="vanKuyk P.A."/>
            <person name="Wortman J."/>
            <person name="Dyer P.S."/>
            <person name="Grigoriev I.V."/>
        </authorList>
    </citation>
    <scope>NUCLEOTIDE SEQUENCE [LARGE SCALE GENOMIC DNA]</scope>
    <source>
        <strain evidence="2">DTO 134E9</strain>
    </source>
</reference>
<dbReference type="GeneID" id="63750030"/>
<dbReference type="VEuPathDB" id="FungiDB:ASPWEDRAFT_35234"/>